<evidence type="ECO:0000313" key="5">
    <source>
        <dbReference type="Proteomes" id="UP000054937"/>
    </source>
</evidence>
<dbReference type="InterPro" id="IPR019775">
    <property type="entry name" value="WD40_repeat_CS"/>
</dbReference>
<name>A0A0V0QHV0_PSEPJ</name>
<dbReference type="PROSITE" id="PS50294">
    <property type="entry name" value="WD_REPEATS_REGION"/>
    <property type="match status" value="5"/>
</dbReference>
<protein>
    <submittedName>
        <fullName evidence="4">WD40-repeat-containing domain</fullName>
    </submittedName>
</protein>
<dbReference type="InterPro" id="IPR015943">
    <property type="entry name" value="WD40/YVTN_repeat-like_dom_sf"/>
</dbReference>
<dbReference type="AlphaFoldDB" id="A0A0V0QHV0"/>
<evidence type="ECO:0000256" key="3">
    <source>
        <dbReference type="PROSITE-ProRule" id="PRU00221"/>
    </source>
</evidence>
<dbReference type="SMART" id="SM00320">
    <property type="entry name" value="WD40"/>
    <property type="match status" value="6"/>
</dbReference>
<comment type="caution">
    <text evidence="4">The sequence shown here is derived from an EMBL/GenBank/DDBJ whole genome shotgun (WGS) entry which is preliminary data.</text>
</comment>
<keyword evidence="5" id="KW-1185">Reference proteome</keyword>
<sequence length="328" mass="37385">MEIDQSNWYERDLEPIKKVDKAHLNSIETISFNPTQSNQLVTGSHDHTMKLWDTNKMTCTGTLEGHKEGVWASQFSSDGKTLLSASPDKTILIWDVAKAKPIQSLKEHKNKVYHANFNETSKLIASGGEDSRLIIWDLRKGTPLKIIKSDNKIIYSTKWSKCGNYLFTTEYGGIVKVFDTQKFNLLDQFGHYSESNRAWTCDMDFRDESKTGHHVFVGFENQMQMKILKFEPEKNKLELDFEFLAHLNPIKSLVVNGSKGYMATGCRDGSARVWETEKHGDKQYGYRNKTIANLNGHSDNVSSIAFMPGHDNIVATGSWDQGLRIFKF</sequence>
<dbReference type="PROSITE" id="PS50082">
    <property type="entry name" value="WD_REPEATS_2"/>
    <property type="match status" value="5"/>
</dbReference>
<gene>
    <name evidence="4" type="ORF">PPERSA_01577</name>
</gene>
<feature type="repeat" description="WD" evidence="3">
    <location>
        <begin position="294"/>
        <end position="328"/>
    </location>
</feature>
<dbReference type="PRINTS" id="PR00320">
    <property type="entry name" value="GPROTEINBRPT"/>
</dbReference>
<feature type="repeat" description="WD" evidence="3">
    <location>
        <begin position="243"/>
        <end position="277"/>
    </location>
</feature>
<dbReference type="CDD" id="cd00200">
    <property type="entry name" value="WD40"/>
    <property type="match status" value="1"/>
</dbReference>
<dbReference type="Proteomes" id="UP000054937">
    <property type="component" value="Unassembled WGS sequence"/>
</dbReference>
<dbReference type="OrthoDB" id="538223at2759"/>
<evidence type="ECO:0000256" key="1">
    <source>
        <dbReference type="ARBA" id="ARBA00022574"/>
    </source>
</evidence>
<dbReference type="SUPFAM" id="SSF50978">
    <property type="entry name" value="WD40 repeat-like"/>
    <property type="match status" value="1"/>
</dbReference>
<feature type="repeat" description="WD" evidence="3">
    <location>
        <begin position="105"/>
        <end position="146"/>
    </location>
</feature>
<dbReference type="PROSITE" id="PS00678">
    <property type="entry name" value="WD_REPEATS_1"/>
    <property type="match status" value="3"/>
</dbReference>
<dbReference type="OMA" id="FHGTGKI"/>
<dbReference type="InterPro" id="IPR036322">
    <property type="entry name" value="WD40_repeat_dom_sf"/>
</dbReference>
<dbReference type="EMBL" id="LDAU01000166">
    <property type="protein sequence ID" value="KRX01707.1"/>
    <property type="molecule type" value="Genomic_DNA"/>
</dbReference>
<dbReference type="PANTHER" id="PTHR19848">
    <property type="entry name" value="WD40 REPEAT PROTEIN"/>
    <property type="match status" value="1"/>
</dbReference>
<evidence type="ECO:0000256" key="2">
    <source>
        <dbReference type="ARBA" id="ARBA00022737"/>
    </source>
</evidence>
<dbReference type="PANTHER" id="PTHR19848:SF8">
    <property type="entry name" value="F-BOX AND WD REPEAT DOMAIN CONTAINING 7"/>
    <property type="match status" value="1"/>
</dbReference>
<dbReference type="Pfam" id="PF00400">
    <property type="entry name" value="WD40"/>
    <property type="match status" value="6"/>
</dbReference>
<keyword evidence="1 3" id="KW-0853">WD repeat</keyword>
<keyword evidence="2" id="KW-0677">Repeat</keyword>
<feature type="repeat" description="WD" evidence="3">
    <location>
        <begin position="63"/>
        <end position="104"/>
    </location>
</feature>
<accession>A0A0V0QHV0</accession>
<dbReference type="InParanoid" id="A0A0V0QHV0"/>
<feature type="repeat" description="WD" evidence="3">
    <location>
        <begin position="20"/>
        <end position="62"/>
    </location>
</feature>
<reference evidence="4 5" key="1">
    <citation type="journal article" date="2015" name="Sci. Rep.">
        <title>Genome of the facultative scuticociliatosis pathogen Pseudocohnilembus persalinus provides insight into its virulence through horizontal gene transfer.</title>
        <authorList>
            <person name="Xiong J."/>
            <person name="Wang G."/>
            <person name="Cheng J."/>
            <person name="Tian M."/>
            <person name="Pan X."/>
            <person name="Warren A."/>
            <person name="Jiang C."/>
            <person name="Yuan D."/>
            <person name="Miao W."/>
        </authorList>
    </citation>
    <scope>NUCLEOTIDE SEQUENCE [LARGE SCALE GENOMIC DNA]</scope>
    <source>
        <strain evidence="4">36N120E</strain>
    </source>
</reference>
<proteinExistence type="predicted"/>
<dbReference type="InterPro" id="IPR001680">
    <property type="entry name" value="WD40_rpt"/>
</dbReference>
<dbReference type="Gene3D" id="2.130.10.10">
    <property type="entry name" value="YVTN repeat-like/Quinoprotein amine dehydrogenase"/>
    <property type="match status" value="2"/>
</dbReference>
<evidence type="ECO:0000313" key="4">
    <source>
        <dbReference type="EMBL" id="KRX01707.1"/>
    </source>
</evidence>
<dbReference type="InterPro" id="IPR020472">
    <property type="entry name" value="WD40_PAC1"/>
</dbReference>
<organism evidence="4 5">
    <name type="scientific">Pseudocohnilembus persalinus</name>
    <name type="common">Ciliate</name>
    <dbReference type="NCBI Taxonomy" id="266149"/>
    <lineage>
        <taxon>Eukaryota</taxon>
        <taxon>Sar</taxon>
        <taxon>Alveolata</taxon>
        <taxon>Ciliophora</taxon>
        <taxon>Intramacronucleata</taxon>
        <taxon>Oligohymenophorea</taxon>
        <taxon>Scuticociliatia</taxon>
        <taxon>Philasterida</taxon>
        <taxon>Pseudocohnilembidae</taxon>
        <taxon>Pseudocohnilembus</taxon>
    </lineage>
</organism>